<evidence type="ECO:0000256" key="3">
    <source>
        <dbReference type="ARBA" id="ARBA00010617"/>
    </source>
</evidence>
<organism evidence="13 14">
    <name type="scientific">Hibiscus sabdariffa</name>
    <name type="common">roselle</name>
    <dbReference type="NCBI Taxonomy" id="183260"/>
    <lineage>
        <taxon>Eukaryota</taxon>
        <taxon>Viridiplantae</taxon>
        <taxon>Streptophyta</taxon>
        <taxon>Embryophyta</taxon>
        <taxon>Tracheophyta</taxon>
        <taxon>Spermatophyta</taxon>
        <taxon>Magnoliopsida</taxon>
        <taxon>eudicotyledons</taxon>
        <taxon>Gunneridae</taxon>
        <taxon>Pentapetalae</taxon>
        <taxon>rosids</taxon>
        <taxon>malvids</taxon>
        <taxon>Malvales</taxon>
        <taxon>Malvaceae</taxon>
        <taxon>Malvoideae</taxon>
        <taxon>Hibiscus</taxon>
    </lineage>
</organism>
<evidence type="ECO:0000313" key="13">
    <source>
        <dbReference type="EMBL" id="KAK8516433.1"/>
    </source>
</evidence>
<keyword evidence="8 12" id="KW-0560">Oxidoreductase</keyword>
<dbReference type="InterPro" id="IPR002401">
    <property type="entry name" value="Cyt_P450_E_grp-I"/>
</dbReference>
<comment type="caution">
    <text evidence="13">The sequence shown here is derived from an EMBL/GenBank/DDBJ whole genome shotgun (WGS) entry which is preliminary data.</text>
</comment>
<evidence type="ECO:0000256" key="11">
    <source>
        <dbReference type="ARBA" id="ARBA00023136"/>
    </source>
</evidence>
<keyword evidence="11" id="KW-0472">Membrane</keyword>
<keyword evidence="9 12" id="KW-0408">Iron</keyword>
<comment type="subcellular location">
    <subcellularLocation>
        <location evidence="2">Membrane</location>
        <topology evidence="2">Single-pass membrane protein</topology>
    </subcellularLocation>
</comment>
<evidence type="ECO:0000256" key="7">
    <source>
        <dbReference type="ARBA" id="ARBA00022989"/>
    </source>
</evidence>
<protein>
    <recommendedName>
        <fullName evidence="15">Cytochrome P450</fullName>
    </recommendedName>
</protein>
<keyword evidence="4 12" id="KW-0349">Heme</keyword>
<keyword evidence="10 12" id="KW-0503">Monooxygenase</keyword>
<dbReference type="InterPro" id="IPR017972">
    <property type="entry name" value="Cyt_P450_CS"/>
</dbReference>
<comment type="cofactor">
    <cofactor evidence="1">
        <name>heme</name>
        <dbReference type="ChEBI" id="CHEBI:30413"/>
    </cofactor>
</comment>
<dbReference type="InterPro" id="IPR052306">
    <property type="entry name" value="CYP450_71D"/>
</dbReference>
<dbReference type="PANTHER" id="PTHR47953:SF19">
    <property type="entry name" value="OS06G0641600 PROTEIN"/>
    <property type="match status" value="1"/>
</dbReference>
<dbReference type="PRINTS" id="PR00463">
    <property type="entry name" value="EP450I"/>
</dbReference>
<evidence type="ECO:0000256" key="6">
    <source>
        <dbReference type="ARBA" id="ARBA00022723"/>
    </source>
</evidence>
<dbReference type="InterPro" id="IPR036396">
    <property type="entry name" value="Cyt_P450_sf"/>
</dbReference>
<evidence type="ECO:0000256" key="10">
    <source>
        <dbReference type="ARBA" id="ARBA00023033"/>
    </source>
</evidence>
<evidence type="ECO:0000256" key="4">
    <source>
        <dbReference type="ARBA" id="ARBA00022617"/>
    </source>
</evidence>
<keyword evidence="14" id="KW-1185">Reference proteome</keyword>
<keyword evidence="6 12" id="KW-0479">Metal-binding</keyword>
<dbReference type="SUPFAM" id="SSF48264">
    <property type="entry name" value="Cytochrome P450"/>
    <property type="match status" value="1"/>
</dbReference>
<evidence type="ECO:0000256" key="9">
    <source>
        <dbReference type="ARBA" id="ARBA00023004"/>
    </source>
</evidence>
<dbReference type="Gene3D" id="1.10.630.10">
    <property type="entry name" value="Cytochrome P450"/>
    <property type="match status" value="1"/>
</dbReference>
<evidence type="ECO:0000256" key="12">
    <source>
        <dbReference type="RuleBase" id="RU000461"/>
    </source>
</evidence>
<comment type="similarity">
    <text evidence="3 12">Belongs to the cytochrome P450 family.</text>
</comment>
<evidence type="ECO:0000256" key="2">
    <source>
        <dbReference type="ARBA" id="ARBA00004167"/>
    </source>
</evidence>
<dbReference type="EMBL" id="JBBPBM010000058">
    <property type="protein sequence ID" value="KAK8516433.1"/>
    <property type="molecule type" value="Genomic_DNA"/>
</dbReference>
<evidence type="ECO:0000256" key="1">
    <source>
        <dbReference type="ARBA" id="ARBA00001971"/>
    </source>
</evidence>
<dbReference type="Pfam" id="PF00067">
    <property type="entry name" value="p450"/>
    <property type="match status" value="1"/>
</dbReference>
<keyword evidence="7" id="KW-1133">Transmembrane helix</keyword>
<evidence type="ECO:0008006" key="15">
    <source>
        <dbReference type="Google" id="ProtNLM"/>
    </source>
</evidence>
<evidence type="ECO:0000256" key="5">
    <source>
        <dbReference type="ARBA" id="ARBA00022692"/>
    </source>
</evidence>
<keyword evidence="5" id="KW-0812">Transmembrane</keyword>
<dbReference type="Proteomes" id="UP001472677">
    <property type="component" value="Unassembled WGS sequence"/>
</dbReference>
<name>A0ABR2CBD7_9ROSI</name>
<reference evidence="13 14" key="1">
    <citation type="journal article" date="2024" name="G3 (Bethesda)">
        <title>Genome assembly of Hibiscus sabdariffa L. provides insights into metabolisms of medicinal natural products.</title>
        <authorList>
            <person name="Kim T."/>
        </authorList>
    </citation>
    <scope>NUCLEOTIDE SEQUENCE [LARGE SCALE GENOMIC DNA]</scope>
    <source>
        <strain evidence="13">TK-2024</strain>
        <tissue evidence="13">Old leaves</tissue>
    </source>
</reference>
<accession>A0ABR2CBD7</accession>
<dbReference type="InterPro" id="IPR001128">
    <property type="entry name" value="Cyt_P450"/>
</dbReference>
<dbReference type="PROSITE" id="PS00086">
    <property type="entry name" value="CYTOCHROME_P450"/>
    <property type="match status" value="1"/>
</dbReference>
<evidence type="ECO:0000313" key="14">
    <source>
        <dbReference type="Proteomes" id="UP001472677"/>
    </source>
</evidence>
<sequence length="140" mass="16037">MPAKTKVLVNTWVLGRDPKHCDDPETFYPKRFLNGSMDYMGTNYEFNPFGAGRRMCPGITFVTPNLELPLAQLLFHFDWKLPNGMRGEDLDMAEVFGVIVKRKNDIVLVPRREKGAVEKGITSFELRCPFIVIQVEVKTE</sequence>
<gene>
    <name evidence="13" type="ORF">V6N12_038676</name>
</gene>
<dbReference type="PANTHER" id="PTHR47953">
    <property type="entry name" value="OS08G0105600 PROTEIN"/>
    <property type="match status" value="1"/>
</dbReference>
<evidence type="ECO:0000256" key="8">
    <source>
        <dbReference type="ARBA" id="ARBA00023002"/>
    </source>
</evidence>
<proteinExistence type="inferred from homology"/>